<reference evidence="13" key="3">
    <citation type="submission" date="2025-04" db="UniProtKB">
        <authorList>
            <consortium name="RefSeq"/>
        </authorList>
    </citation>
    <scope>IDENTIFICATION</scope>
    <source>
        <strain evidence="13">CBS 781.70</strain>
    </source>
</reference>
<dbReference type="InterPro" id="IPR040720">
    <property type="entry name" value="GH81_C"/>
</dbReference>
<keyword evidence="5" id="KW-0119">Carbohydrate metabolism</keyword>
<evidence type="ECO:0000313" key="13">
    <source>
        <dbReference type="RefSeq" id="XP_033535575.1"/>
    </source>
</evidence>
<dbReference type="OrthoDB" id="4473401at2759"/>
<evidence type="ECO:0000256" key="1">
    <source>
        <dbReference type="ARBA" id="ARBA00000382"/>
    </source>
</evidence>
<keyword evidence="8" id="KW-0624">Polysaccharide degradation</keyword>
<dbReference type="EMBL" id="ML975154">
    <property type="protein sequence ID" value="KAF1813944.1"/>
    <property type="molecule type" value="Genomic_DNA"/>
</dbReference>
<dbReference type="InterPro" id="IPR005200">
    <property type="entry name" value="Endo-beta-glucanase"/>
</dbReference>
<sequence length="694" mass="76913">MVKRTNPLQVQGRLLSLESCKKCPPIPTNKFWANFILGGQSQPVWTQPYSLTWSKGSGDTKSYGMSITHIERQQVLFGPLQDNGAPEYYSNPTGIQSIILSALELKQDTVLKTDSHSEFSCNANLGPTGGQSHALTFPVVMGMGFITALCYSCTPSIESSVGISTFAACNTISNTISKYHMSLYDGTNWVLYATPSPDSVNSPVLFNLGTTGLVQGPEAFTGTVQIAKIPLGATDEIFDKSAGTYAIGTTISSTVTGKTGEYTFKFEKRGDTSKPLLMYALPHLVDSFDETTAKAKTPLQLVSPTKGRATGVLADQWTMVEDSLPMDIGLFPWSPGNPAPSLSLVAIDEIKSAAVIEVEQNLHEQAYRDSMYYSGKAFGKWAMMTCALDLAGLTELRDKCLAKLKEEFALFVQNKQENPLVYDQMFKGIVSSAGYVNKEKDFGGTLYNDHHFHYGYFVYTASVLATFFPSWLGEGRNKAWVDSLLRDFANPITDKHYPSSRAFDWWHGHSWAKGLFESGDGKDQESTSEDSFASYAVMMYGRASNDRAIESRGALMLAIQRRAFHAYFLMKDDNPNQPEQFIKNRVPGILFENKCHHTTYFGANSEFIQGIHMLPVSAVSAYTRQRDFVEQEWKTYFGNGRAEKVEGGWRGILKLNQSIIDPDGVFRFFSAPDFNMDLLDSGQSRQASTPQDLE</sequence>
<evidence type="ECO:0000313" key="11">
    <source>
        <dbReference type="EMBL" id="KAF1813944.1"/>
    </source>
</evidence>
<dbReference type="InterPro" id="IPR040451">
    <property type="entry name" value="GH81_N"/>
</dbReference>
<feature type="domain" description="Glycosyl hydrolase family 81 C-terminal" evidence="10">
    <location>
        <begin position="346"/>
        <end position="685"/>
    </location>
</feature>
<dbReference type="GO" id="GO:0000272">
    <property type="term" value="P:polysaccharide catabolic process"/>
    <property type="evidence" value="ECO:0007669"/>
    <property type="project" value="UniProtKB-KW"/>
</dbReference>
<dbReference type="AlphaFoldDB" id="A0A6G1G7E1"/>
<accession>A0A6G1G7E1</accession>
<evidence type="ECO:0000259" key="10">
    <source>
        <dbReference type="Pfam" id="PF17652"/>
    </source>
</evidence>
<evidence type="ECO:0000256" key="4">
    <source>
        <dbReference type="ARBA" id="ARBA00022801"/>
    </source>
</evidence>
<dbReference type="PANTHER" id="PTHR31983:SF0">
    <property type="entry name" value="GLUCAN ENDO-1,3-BETA-D-GLUCOSIDASE 2"/>
    <property type="match status" value="1"/>
</dbReference>
<dbReference type="PANTHER" id="PTHR31983">
    <property type="entry name" value="ENDO-1,3(4)-BETA-GLUCANASE 1"/>
    <property type="match status" value="1"/>
</dbReference>
<dbReference type="Gene3D" id="1.10.287.1170">
    <property type="entry name" value="glycoside hydrolase family 81 endo-[beta] glucanase"/>
    <property type="match status" value="1"/>
</dbReference>
<evidence type="ECO:0000256" key="3">
    <source>
        <dbReference type="ARBA" id="ARBA00012780"/>
    </source>
</evidence>
<reference evidence="13" key="2">
    <citation type="submission" date="2020-04" db="EMBL/GenBank/DDBJ databases">
        <authorList>
            <consortium name="NCBI Genome Project"/>
        </authorList>
    </citation>
    <scope>NUCLEOTIDE SEQUENCE</scope>
    <source>
        <strain evidence="13">CBS 781.70</strain>
    </source>
</reference>
<dbReference type="GeneID" id="54418034"/>
<evidence type="ECO:0000256" key="5">
    <source>
        <dbReference type="ARBA" id="ARBA00023277"/>
    </source>
</evidence>
<evidence type="ECO:0000313" key="12">
    <source>
        <dbReference type="Proteomes" id="UP000504638"/>
    </source>
</evidence>
<dbReference type="GO" id="GO:0052861">
    <property type="term" value="F:endo-1,3(4)-beta-glucanase activity"/>
    <property type="evidence" value="ECO:0007669"/>
    <property type="project" value="InterPro"/>
</dbReference>
<dbReference type="Pfam" id="PF17652">
    <property type="entry name" value="Glyco_hydro81C"/>
    <property type="match status" value="1"/>
</dbReference>
<keyword evidence="12" id="KW-1185">Reference proteome</keyword>
<evidence type="ECO:0000256" key="8">
    <source>
        <dbReference type="ARBA" id="ARBA00023326"/>
    </source>
</evidence>
<evidence type="ECO:0000256" key="2">
    <source>
        <dbReference type="ARBA" id="ARBA00010730"/>
    </source>
</evidence>
<organism evidence="11">
    <name type="scientific">Eremomyces bilateralis CBS 781.70</name>
    <dbReference type="NCBI Taxonomy" id="1392243"/>
    <lineage>
        <taxon>Eukaryota</taxon>
        <taxon>Fungi</taxon>
        <taxon>Dikarya</taxon>
        <taxon>Ascomycota</taxon>
        <taxon>Pezizomycotina</taxon>
        <taxon>Dothideomycetes</taxon>
        <taxon>Dothideomycetes incertae sedis</taxon>
        <taxon>Eremomycetales</taxon>
        <taxon>Eremomycetaceae</taxon>
        <taxon>Eremomyces</taxon>
    </lineage>
</organism>
<dbReference type="GO" id="GO:0042973">
    <property type="term" value="F:glucan endo-1,3-beta-D-glucosidase activity"/>
    <property type="evidence" value="ECO:0007669"/>
    <property type="project" value="UniProtKB-EC"/>
</dbReference>
<name>A0A6G1G7E1_9PEZI</name>
<keyword evidence="7" id="KW-0961">Cell wall biogenesis/degradation</keyword>
<dbReference type="Proteomes" id="UP000504638">
    <property type="component" value="Unplaced"/>
</dbReference>
<evidence type="ECO:0000259" key="9">
    <source>
        <dbReference type="Pfam" id="PF03639"/>
    </source>
</evidence>
<proteinExistence type="inferred from homology"/>
<dbReference type="GO" id="GO:0009986">
    <property type="term" value="C:cell surface"/>
    <property type="evidence" value="ECO:0007669"/>
    <property type="project" value="TreeGrafter"/>
</dbReference>
<keyword evidence="4" id="KW-0378">Hydrolase</keyword>
<protein>
    <recommendedName>
        <fullName evidence="3">glucan endo-1,3-beta-D-glucosidase</fullName>
        <ecNumber evidence="3">3.2.1.39</ecNumber>
    </recommendedName>
</protein>
<comment type="similarity">
    <text evidence="2">Belongs to the glycosyl hydrolase 81 family.</text>
</comment>
<dbReference type="GO" id="GO:0071555">
    <property type="term" value="P:cell wall organization"/>
    <property type="evidence" value="ECO:0007669"/>
    <property type="project" value="UniProtKB-KW"/>
</dbReference>
<gene>
    <name evidence="11 13" type="ORF">P152DRAFT_433558</name>
</gene>
<dbReference type="RefSeq" id="XP_033535575.1">
    <property type="nucleotide sequence ID" value="XM_033677464.1"/>
</dbReference>
<keyword evidence="6" id="KW-0326">Glycosidase</keyword>
<dbReference type="Pfam" id="PF03639">
    <property type="entry name" value="Glyco_hydro_81"/>
    <property type="match status" value="1"/>
</dbReference>
<evidence type="ECO:0000256" key="6">
    <source>
        <dbReference type="ARBA" id="ARBA00023295"/>
    </source>
</evidence>
<comment type="catalytic activity">
    <reaction evidence="1">
        <text>Hydrolysis of (1-&gt;3)-beta-D-glucosidic linkages in (1-&gt;3)-beta-D-glucans.</text>
        <dbReference type="EC" id="3.2.1.39"/>
    </reaction>
</comment>
<dbReference type="Gene3D" id="2.70.98.30">
    <property type="entry name" value="Golgi alpha-mannosidase II, domain 4"/>
    <property type="match status" value="1"/>
</dbReference>
<dbReference type="EC" id="3.2.1.39" evidence="3"/>
<reference evidence="11 13" key="1">
    <citation type="submission" date="2020-01" db="EMBL/GenBank/DDBJ databases">
        <authorList>
            <consortium name="DOE Joint Genome Institute"/>
            <person name="Haridas S."/>
            <person name="Albert R."/>
            <person name="Binder M."/>
            <person name="Bloem J."/>
            <person name="Labutti K."/>
            <person name="Salamov A."/>
            <person name="Andreopoulos B."/>
            <person name="Baker S.E."/>
            <person name="Barry K."/>
            <person name="Bills G."/>
            <person name="Bluhm B.H."/>
            <person name="Cannon C."/>
            <person name="Castanera R."/>
            <person name="Culley D.E."/>
            <person name="Daum C."/>
            <person name="Ezra D."/>
            <person name="Gonzalez J.B."/>
            <person name="Henrissat B."/>
            <person name="Kuo A."/>
            <person name="Liang C."/>
            <person name="Lipzen A."/>
            <person name="Lutzoni F."/>
            <person name="Magnuson J."/>
            <person name="Mondo S."/>
            <person name="Nolan M."/>
            <person name="Ohm R."/>
            <person name="Pangilinan J."/>
            <person name="Park H.-J."/>
            <person name="Ramirez L."/>
            <person name="Alfaro M."/>
            <person name="Sun H."/>
            <person name="Tritt A."/>
            <person name="Yoshinaga Y."/>
            <person name="Zwiers L.-H."/>
            <person name="Turgeon B.G."/>
            <person name="Goodwin S.B."/>
            <person name="Spatafora J.W."/>
            <person name="Crous P.W."/>
            <person name="Grigoriev I.V."/>
        </authorList>
    </citation>
    <scope>NUCLEOTIDE SEQUENCE</scope>
    <source>
        <strain evidence="11 13">CBS 781.70</strain>
    </source>
</reference>
<feature type="domain" description="Glycosyl hydrolase family 81 N-terminal" evidence="9">
    <location>
        <begin position="23"/>
        <end position="335"/>
    </location>
</feature>
<evidence type="ECO:0000256" key="7">
    <source>
        <dbReference type="ARBA" id="ARBA00023316"/>
    </source>
</evidence>
<dbReference type="PROSITE" id="PS52008">
    <property type="entry name" value="GH81"/>
    <property type="match status" value="1"/>
</dbReference>